<dbReference type="SMART" id="SM00867">
    <property type="entry name" value="YceI"/>
    <property type="match status" value="1"/>
</dbReference>
<dbReference type="InterPro" id="IPR036761">
    <property type="entry name" value="TTHA0802/YceI-like_sf"/>
</dbReference>
<dbReference type="PANTHER" id="PTHR34406:SF1">
    <property type="entry name" value="PROTEIN YCEI"/>
    <property type="match status" value="1"/>
</dbReference>
<name>A0A495IVU7_9SPHI</name>
<keyword evidence="1" id="KW-0732">Signal</keyword>
<reference evidence="3 4" key="1">
    <citation type="submission" date="2018-10" db="EMBL/GenBank/DDBJ databases">
        <title>Genomic Encyclopedia of Archaeal and Bacterial Type Strains, Phase II (KMG-II): from individual species to whole genera.</title>
        <authorList>
            <person name="Goeker M."/>
        </authorList>
    </citation>
    <scope>NUCLEOTIDE SEQUENCE [LARGE SCALE GENOMIC DNA]</scope>
    <source>
        <strain evidence="3 4">DSM 18602</strain>
    </source>
</reference>
<dbReference type="Proteomes" id="UP000268007">
    <property type="component" value="Unassembled WGS sequence"/>
</dbReference>
<dbReference type="Gene3D" id="2.40.128.110">
    <property type="entry name" value="Lipid/polyisoprenoid-binding, YceI-like"/>
    <property type="match status" value="1"/>
</dbReference>
<proteinExistence type="predicted"/>
<comment type="caution">
    <text evidence="3">The sequence shown here is derived from an EMBL/GenBank/DDBJ whole genome shotgun (WGS) entry which is preliminary data.</text>
</comment>
<dbReference type="PANTHER" id="PTHR34406">
    <property type="entry name" value="PROTEIN YCEI"/>
    <property type="match status" value="1"/>
</dbReference>
<feature type="domain" description="Lipid/polyisoprenoid-binding YceI-like" evidence="2">
    <location>
        <begin position="25"/>
        <end position="189"/>
    </location>
</feature>
<dbReference type="AlphaFoldDB" id="A0A495IVU7"/>
<dbReference type="EMBL" id="RBKU01000001">
    <property type="protein sequence ID" value="RKR80876.1"/>
    <property type="molecule type" value="Genomic_DNA"/>
</dbReference>
<feature type="chain" id="PRO_5019834631" evidence="1">
    <location>
        <begin position="23"/>
        <end position="191"/>
    </location>
</feature>
<keyword evidence="4" id="KW-1185">Reference proteome</keyword>
<dbReference type="InterPro" id="IPR007372">
    <property type="entry name" value="Lipid/polyisoprenoid-bd_YceI"/>
</dbReference>
<protein>
    <submittedName>
        <fullName evidence="3">Polyisoprenoid-binding protein YceI</fullName>
    </submittedName>
</protein>
<feature type="signal peptide" evidence="1">
    <location>
        <begin position="1"/>
        <end position="22"/>
    </location>
</feature>
<evidence type="ECO:0000259" key="2">
    <source>
        <dbReference type="SMART" id="SM00867"/>
    </source>
</evidence>
<dbReference type="SUPFAM" id="SSF101874">
    <property type="entry name" value="YceI-like"/>
    <property type="match status" value="1"/>
</dbReference>
<dbReference type="Pfam" id="PF04264">
    <property type="entry name" value="YceI"/>
    <property type="match status" value="1"/>
</dbReference>
<evidence type="ECO:0000256" key="1">
    <source>
        <dbReference type="SAM" id="SignalP"/>
    </source>
</evidence>
<dbReference type="RefSeq" id="WP_121196701.1">
    <property type="nucleotide sequence ID" value="NZ_RBKU01000001.1"/>
</dbReference>
<evidence type="ECO:0000313" key="4">
    <source>
        <dbReference type="Proteomes" id="UP000268007"/>
    </source>
</evidence>
<gene>
    <name evidence="3" type="ORF">BDD43_1013</name>
</gene>
<organism evidence="3 4">
    <name type="scientific">Mucilaginibacter gracilis</name>
    <dbReference type="NCBI Taxonomy" id="423350"/>
    <lineage>
        <taxon>Bacteria</taxon>
        <taxon>Pseudomonadati</taxon>
        <taxon>Bacteroidota</taxon>
        <taxon>Sphingobacteriia</taxon>
        <taxon>Sphingobacteriales</taxon>
        <taxon>Sphingobacteriaceae</taxon>
        <taxon>Mucilaginibacter</taxon>
    </lineage>
</organism>
<dbReference type="OrthoDB" id="9811006at2"/>
<accession>A0A495IVU7</accession>
<sequence length="191" mass="20263">MKKVTMVAVAMSAILFSFTSNAQSTWGIDKAHSKLGFTITHMGVSDVEGSFKVTDATITSATDDFNGATVELTADATSVNTDQEARDKHVKSDAFLDVAKFPAITFKSTSFKKVSANAYVVTGNLTLHGVTKPVTLNATLRQGVGMNKKPVAGFKISGTFNRKDFGVGTGFGSAMLSDEITLAANTEFDKM</sequence>
<evidence type="ECO:0000313" key="3">
    <source>
        <dbReference type="EMBL" id="RKR80876.1"/>
    </source>
</evidence>